<dbReference type="RefSeq" id="WP_261616979.1">
    <property type="nucleotide sequence ID" value="NZ_JALIDZ010000007.1"/>
</dbReference>
<organism evidence="2 3">
    <name type="scientific">Microbaculum marinisediminis</name>
    <dbReference type="NCBI Taxonomy" id="2931392"/>
    <lineage>
        <taxon>Bacteria</taxon>
        <taxon>Pseudomonadati</taxon>
        <taxon>Pseudomonadota</taxon>
        <taxon>Alphaproteobacteria</taxon>
        <taxon>Hyphomicrobiales</taxon>
        <taxon>Tepidamorphaceae</taxon>
        <taxon>Microbaculum</taxon>
    </lineage>
</organism>
<dbReference type="PANTHER" id="PTHR43798">
    <property type="entry name" value="MONOACYLGLYCEROL LIPASE"/>
    <property type="match status" value="1"/>
</dbReference>
<name>A0AAW5QZI1_9HYPH</name>
<evidence type="ECO:0000259" key="1">
    <source>
        <dbReference type="Pfam" id="PF12697"/>
    </source>
</evidence>
<protein>
    <submittedName>
        <fullName evidence="2">Alpha/beta hydrolase</fullName>
    </submittedName>
</protein>
<proteinExistence type="predicted"/>
<comment type="caution">
    <text evidence="2">The sequence shown here is derived from an EMBL/GenBank/DDBJ whole genome shotgun (WGS) entry which is preliminary data.</text>
</comment>
<gene>
    <name evidence="2" type="ORF">MUB46_16230</name>
</gene>
<dbReference type="Proteomes" id="UP001320898">
    <property type="component" value="Unassembled WGS sequence"/>
</dbReference>
<dbReference type="InterPro" id="IPR029058">
    <property type="entry name" value="AB_hydrolase_fold"/>
</dbReference>
<dbReference type="SUPFAM" id="SSF53474">
    <property type="entry name" value="alpha/beta-Hydrolases"/>
    <property type="match status" value="1"/>
</dbReference>
<keyword evidence="2" id="KW-0378">Hydrolase</keyword>
<dbReference type="InterPro" id="IPR000639">
    <property type="entry name" value="Epox_hydrolase-like"/>
</dbReference>
<dbReference type="InterPro" id="IPR050266">
    <property type="entry name" value="AB_hydrolase_sf"/>
</dbReference>
<dbReference type="PRINTS" id="PR00111">
    <property type="entry name" value="ABHYDROLASE"/>
</dbReference>
<dbReference type="Gene3D" id="3.40.50.1820">
    <property type="entry name" value="alpha/beta hydrolase"/>
    <property type="match status" value="1"/>
</dbReference>
<evidence type="ECO:0000313" key="3">
    <source>
        <dbReference type="Proteomes" id="UP001320898"/>
    </source>
</evidence>
<dbReference type="EMBL" id="JALIDZ010000007">
    <property type="protein sequence ID" value="MCT8973410.1"/>
    <property type="molecule type" value="Genomic_DNA"/>
</dbReference>
<keyword evidence="3" id="KW-1185">Reference proteome</keyword>
<sequence>MSAPLFLFSGVGSDCRMFTPVIDRLKDDFAIVPWDMPGYGGKPLDDGFTFAGMADAVVEDMNRAGIARAVFLGHSIGGMLAQEIAARHPGRVAALILSGTTPVFGSPDGEFQKQFLAARLAPLDQGVTMPELAQSFAKDLLGSNPDPEAGPTATTLMSELPEQSYRAGLTCLVTFNRREELARIAVPTLLIAGEQDTNAPLKTMQRMAEKIRGARIETLPETGHLAPLECPGRFAEAVRRFLNDLP</sequence>
<accession>A0AAW5QZI1</accession>
<feature type="domain" description="AB hydrolase-1" evidence="1">
    <location>
        <begin position="7"/>
        <end position="237"/>
    </location>
</feature>
<dbReference type="Pfam" id="PF12697">
    <property type="entry name" value="Abhydrolase_6"/>
    <property type="match status" value="1"/>
</dbReference>
<dbReference type="GO" id="GO:0016787">
    <property type="term" value="F:hydrolase activity"/>
    <property type="evidence" value="ECO:0007669"/>
    <property type="project" value="UniProtKB-KW"/>
</dbReference>
<evidence type="ECO:0000313" key="2">
    <source>
        <dbReference type="EMBL" id="MCT8973410.1"/>
    </source>
</evidence>
<dbReference type="InterPro" id="IPR000073">
    <property type="entry name" value="AB_hydrolase_1"/>
</dbReference>
<reference evidence="2 3" key="1">
    <citation type="submission" date="2022-04" db="EMBL/GenBank/DDBJ databases">
        <authorList>
            <person name="Ye Y.-Q."/>
            <person name="Du Z.-J."/>
        </authorList>
    </citation>
    <scope>NUCLEOTIDE SEQUENCE [LARGE SCALE GENOMIC DNA]</scope>
    <source>
        <strain evidence="2 3">A6E488</strain>
    </source>
</reference>
<dbReference type="PRINTS" id="PR00412">
    <property type="entry name" value="EPOXHYDRLASE"/>
</dbReference>
<dbReference type="AlphaFoldDB" id="A0AAW5QZI1"/>